<dbReference type="EMBL" id="PKPP01000945">
    <property type="protein sequence ID" value="PWA87109.1"/>
    <property type="molecule type" value="Genomic_DNA"/>
</dbReference>
<reference evidence="6 7" key="1">
    <citation type="journal article" date="2018" name="Mol. Plant">
        <title>The genome of Artemisia annua provides insight into the evolution of Asteraceae family and artemisinin biosynthesis.</title>
        <authorList>
            <person name="Shen Q."/>
            <person name="Zhang L."/>
            <person name="Liao Z."/>
            <person name="Wang S."/>
            <person name="Yan T."/>
            <person name="Shi P."/>
            <person name="Liu M."/>
            <person name="Fu X."/>
            <person name="Pan Q."/>
            <person name="Wang Y."/>
            <person name="Lv Z."/>
            <person name="Lu X."/>
            <person name="Zhang F."/>
            <person name="Jiang W."/>
            <person name="Ma Y."/>
            <person name="Chen M."/>
            <person name="Hao X."/>
            <person name="Li L."/>
            <person name="Tang Y."/>
            <person name="Lv G."/>
            <person name="Zhou Y."/>
            <person name="Sun X."/>
            <person name="Brodelius P.E."/>
            <person name="Rose J.K.C."/>
            <person name="Tang K."/>
        </authorList>
    </citation>
    <scope>NUCLEOTIDE SEQUENCE [LARGE SCALE GENOMIC DNA]</scope>
    <source>
        <strain evidence="7">cv. Huhao1</strain>
        <tissue evidence="6">Leaf</tissue>
    </source>
</reference>
<dbReference type="InterPro" id="IPR029052">
    <property type="entry name" value="Metallo-depent_PP-like"/>
</dbReference>
<dbReference type="InterPro" id="IPR003653">
    <property type="entry name" value="Peptidase_C48_C"/>
</dbReference>
<dbReference type="PANTHER" id="PTHR48449">
    <property type="entry name" value="DUF1985 DOMAIN-CONTAINING PROTEIN"/>
    <property type="match status" value="1"/>
</dbReference>
<sequence length="1249" mass="144151">MCKNTDRSFNHEPHVLASAQLISQYALGSTKINVGDLSYADRYQYHDMGVRWDTYGCFVEKSATYQPWLWTVGNHEIEYEQYVIVKKLKLFPLNRYLYRYTTPYDASESSNPLWYAVRRASAHIIVLYSYSPFDLEDIIQRGWWCELSNPRQISLHNSWRWRKPKRSHVKVYLPCSVTEATCSLSLHQTHELSPKRIQLIPQVLIENDTPQKDMIKWSIFAMEFKLRSRLDNLTNIRALLNVKRSDLFRTTVFGQWLDIPPYSPDNHLYDYFYQNAVSVPEIIDSCPPLRFKIGDNVLDFGREQFCLVTGFRLGQVAKEETDIGRIVRGIPYSPFLDRLFPKLKSTNKKRIKGQDLLTLMNSGPGWDSLLDVDAVRVCLLVIATCVFIGREPRFYIPDHMVKMIEDLSVWNEYPWGEYMWAHLYKRTVNVVPRHTTNKDSKKPVKKSPKTKSPKIKSPKEKSPKKEETYNLYGFLWALKIWILETFPNSSQFFSKDPSKIPRALSWSKIKSFDKKHHFILFDQRVQPIKKLIPTHSEMKCEWFIRSMEYIRGLQMQLIEMVDEQIANNIPLSQMGPEDMDAEENANQVPVGEMDDVANVNAEKDGENANEPPVDGANANAEKDGENANDPPVDGANANAEKEGENANEPPVAEIENDIPFVDMVDEYMADDFVGVEDDKDERSNEQDDNGIAESMDVDTEVKESEIVADKETKCEEQPDTVVADTPCEKLGNTSEQPDSSEKQTCDTEEQPDTVVADTPCEELGDTSEHPDSAGKQTCDTADQPDLVMADTPSEKVVEQSAEGNDIAREPEGKRAITDDNGIEYICIDDEDDPEAVKAEKVRSIFTSLKRKRKVGKYYKSPYTNPPDTTPIKLRRRSSRINHENMSPPKAPDFDDNLEVSQLEPFIENLSRARRSKPFKVTVPAYFKKWLNEAPPKAQFFFPWGDENNVVDRRFWECLLGTGAWSAGWLRDEHLDVWVDLMWVHRPSDADWAMAGGFFSACVMDGNLRGYWANGVKYPVLFPINEPRKHWALGELHIRTGVVTIYDSFHRHSYKHTWWNKTMPEVFGYRLPKYLKEHGVLSAKGIETDGYAITWKYADNVPQQCTDYGDCGIWVLFPINEPRKHWALGELHIRTGVVTIYYSFRHHTYKHTWWNKTMPEVLGYRLPKYLKEHGVLSAKGIETDGYAITWKYADNVPQQCTDYGDCGIWVCINLYRLCHNMSLNAEDPAKTAIAYRERMVDYLWKQKIEI</sequence>
<evidence type="ECO:0000256" key="4">
    <source>
        <dbReference type="SAM" id="MobiDB-lite"/>
    </source>
</evidence>
<feature type="domain" description="Ubiquitin-like protease family profile" evidence="5">
    <location>
        <begin position="948"/>
        <end position="1216"/>
    </location>
</feature>
<gene>
    <name evidence="6" type="ORF">CTI12_AA133310</name>
</gene>
<dbReference type="SUPFAM" id="SSF54001">
    <property type="entry name" value="Cysteine proteinases"/>
    <property type="match status" value="2"/>
</dbReference>
<evidence type="ECO:0000256" key="1">
    <source>
        <dbReference type="ARBA" id="ARBA00005234"/>
    </source>
</evidence>
<dbReference type="Pfam" id="PF09331">
    <property type="entry name" value="DUF1985"/>
    <property type="match status" value="1"/>
</dbReference>
<name>A0A2U1PN02_ARTAN</name>
<dbReference type="PROSITE" id="PS50600">
    <property type="entry name" value="ULP_PROTEASE"/>
    <property type="match status" value="1"/>
</dbReference>
<dbReference type="STRING" id="35608.A0A2U1PN02"/>
<dbReference type="Gene3D" id="3.60.21.10">
    <property type="match status" value="1"/>
</dbReference>
<dbReference type="InterPro" id="IPR038765">
    <property type="entry name" value="Papain-like_cys_pep_sf"/>
</dbReference>
<evidence type="ECO:0000256" key="3">
    <source>
        <dbReference type="ARBA" id="ARBA00022801"/>
    </source>
</evidence>
<evidence type="ECO:0000313" key="7">
    <source>
        <dbReference type="Proteomes" id="UP000245207"/>
    </source>
</evidence>
<evidence type="ECO:0000256" key="2">
    <source>
        <dbReference type="ARBA" id="ARBA00022670"/>
    </source>
</evidence>
<feature type="compositionally biased region" description="Basic and acidic residues" evidence="4">
    <location>
        <begin position="805"/>
        <end position="814"/>
    </location>
</feature>
<dbReference type="InterPro" id="IPR015410">
    <property type="entry name" value="DUF1985"/>
</dbReference>
<feature type="region of interest" description="Disordered" evidence="4">
    <location>
        <begin position="602"/>
        <end position="653"/>
    </location>
</feature>
<dbReference type="Gene3D" id="3.40.395.10">
    <property type="entry name" value="Adenoviral Proteinase, Chain A"/>
    <property type="match status" value="2"/>
</dbReference>
<dbReference type="Proteomes" id="UP000245207">
    <property type="component" value="Unassembled WGS sequence"/>
</dbReference>
<keyword evidence="7" id="KW-1185">Reference proteome</keyword>
<organism evidence="6 7">
    <name type="scientific">Artemisia annua</name>
    <name type="common">Sweet wormwood</name>
    <dbReference type="NCBI Taxonomy" id="35608"/>
    <lineage>
        <taxon>Eukaryota</taxon>
        <taxon>Viridiplantae</taxon>
        <taxon>Streptophyta</taxon>
        <taxon>Embryophyta</taxon>
        <taxon>Tracheophyta</taxon>
        <taxon>Spermatophyta</taxon>
        <taxon>Magnoliopsida</taxon>
        <taxon>eudicotyledons</taxon>
        <taxon>Gunneridae</taxon>
        <taxon>Pentapetalae</taxon>
        <taxon>asterids</taxon>
        <taxon>campanulids</taxon>
        <taxon>Asterales</taxon>
        <taxon>Asteraceae</taxon>
        <taxon>Asteroideae</taxon>
        <taxon>Anthemideae</taxon>
        <taxon>Artemisiinae</taxon>
        <taxon>Artemisia</taxon>
    </lineage>
</organism>
<keyword evidence="3" id="KW-0378">Hydrolase</keyword>
<feature type="compositionally biased region" description="Acidic residues" evidence="4">
    <location>
        <begin position="686"/>
        <end position="698"/>
    </location>
</feature>
<proteinExistence type="inferred from homology"/>
<dbReference type="OrthoDB" id="2008870at2759"/>
<keyword evidence="2" id="KW-0645">Protease</keyword>
<dbReference type="GO" id="GO:0006508">
    <property type="term" value="P:proteolysis"/>
    <property type="evidence" value="ECO:0007669"/>
    <property type="project" value="UniProtKB-KW"/>
</dbReference>
<accession>A0A2U1PN02</accession>
<dbReference type="PANTHER" id="PTHR48449:SF1">
    <property type="entry name" value="DUF1985 DOMAIN-CONTAINING PROTEIN"/>
    <property type="match status" value="1"/>
</dbReference>
<comment type="similarity">
    <text evidence="1">Belongs to the peptidase C48 family.</text>
</comment>
<protein>
    <submittedName>
        <fullName evidence="6">Phospholipase-like protein</fullName>
    </submittedName>
</protein>
<feature type="region of interest" description="Disordered" evidence="4">
    <location>
        <begin position="434"/>
        <end position="462"/>
    </location>
</feature>
<evidence type="ECO:0000259" key="5">
    <source>
        <dbReference type="PROSITE" id="PS50600"/>
    </source>
</evidence>
<feature type="region of interest" description="Disordered" evidence="4">
    <location>
        <begin position="673"/>
        <end position="814"/>
    </location>
</feature>
<dbReference type="GO" id="GO:0008234">
    <property type="term" value="F:cysteine-type peptidase activity"/>
    <property type="evidence" value="ECO:0007669"/>
    <property type="project" value="InterPro"/>
</dbReference>
<feature type="compositionally biased region" description="Basic and acidic residues" evidence="4">
    <location>
        <begin position="699"/>
        <end position="716"/>
    </location>
</feature>
<dbReference type="SUPFAM" id="SSF56300">
    <property type="entry name" value="Metallo-dependent phosphatases"/>
    <property type="match status" value="1"/>
</dbReference>
<dbReference type="Pfam" id="PF02902">
    <property type="entry name" value="Peptidase_C48"/>
    <property type="match status" value="1"/>
</dbReference>
<feature type="compositionally biased region" description="Basic residues" evidence="4">
    <location>
        <begin position="443"/>
        <end position="456"/>
    </location>
</feature>
<evidence type="ECO:0000313" key="6">
    <source>
        <dbReference type="EMBL" id="PWA87109.1"/>
    </source>
</evidence>
<comment type="caution">
    <text evidence="6">The sequence shown here is derived from an EMBL/GenBank/DDBJ whole genome shotgun (WGS) entry which is preliminary data.</text>
</comment>
<dbReference type="AlphaFoldDB" id="A0A2U1PN02"/>